<dbReference type="AlphaFoldDB" id="A0A0P0X8R6"/>
<evidence type="ECO:0000256" key="1">
    <source>
        <dbReference type="SAM" id="MobiDB-lite"/>
    </source>
</evidence>
<proteinExistence type="predicted"/>
<organism evidence="2 3">
    <name type="scientific">Oryza sativa subsp. japonica</name>
    <name type="common">Rice</name>
    <dbReference type="NCBI Taxonomy" id="39947"/>
    <lineage>
        <taxon>Eukaryota</taxon>
        <taxon>Viridiplantae</taxon>
        <taxon>Streptophyta</taxon>
        <taxon>Embryophyta</taxon>
        <taxon>Tracheophyta</taxon>
        <taxon>Spermatophyta</taxon>
        <taxon>Magnoliopsida</taxon>
        <taxon>Liliopsida</taxon>
        <taxon>Poales</taxon>
        <taxon>Poaceae</taxon>
        <taxon>BOP clade</taxon>
        <taxon>Oryzoideae</taxon>
        <taxon>Oryzeae</taxon>
        <taxon>Oryzinae</taxon>
        <taxon>Oryza</taxon>
        <taxon>Oryza sativa</taxon>
    </lineage>
</organism>
<dbReference type="PaxDb" id="39947-A0A0P0X8R6"/>
<gene>
    <name evidence="2" type="ordered locus">Os07g0611550</name>
    <name evidence="2" type="ORF">OSNPB_070611550</name>
</gene>
<reference evidence="3" key="1">
    <citation type="journal article" date="2005" name="Nature">
        <title>The map-based sequence of the rice genome.</title>
        <authorList>
            <consortium name="International rice genome sequencing project (IRGSP)"/>
            <person name="Matsumoto T."/>
            <person name="Wu J."/>
            <person name="Kanamori H."/>
            <person name="Katayose Y."/>
            <person name="Fujisawa M."/>
            <person name="Namiki N."/>
            <person name="Mizuno H."/>
            <person name="Yamamoto K."/>
            <person name="Antonio B.A."/>
            <person name="Baba T."/>
            <person name="Sakata K."/>
            <person name="Nagamura Y."/>
            <person name="Aoki H."/>
            <person name="Arikawa K."/>
            <person name="Arita K."/>
            <person name="Bito T."/>
            <person name="Chiden Y."/>
            <person name="Fujitsuka N."/>
            <person name="Fukunaka R."/>
            <person name="Hamada M."/>
            <person name="Harada C."/>
            <person name="Hayashi A."/>
            <person name="Hijishita S."/>
            <person name="Honda M."/>
            <person name="Hosokawa S."/>
            <person name="Ichikawa Y."/>
            <person name="Idonuma A."/>
            <person name="Iijima M."/>
            <person name="Ikeda M."/>
            <person name="Ikeno M."/>
            <person name="Ito K."/>
            <person name="Ito S."/>
            <person name="Ito T."/>
            <person name="Ito Y."/>
            <person name="Ito Y."/>
            <person name="Iwabuchi A."/>
            <person name="Kamiya K."/>
            <person name="Karasawa W."/>
            <person name="Kurita K."/>
            <person name="Katagiri S."/>
            <person name="Kikuta A."/>
            <person name="Kobayashi H."/>
            <person name="Kobayashi N."/>
            <person name="Machita K."/>
            <person name="Maehara T."/>
            <person name="Masukawa M."/>
            <person name="Mizubayashi T."/>
            <person name="Mukai Y."/>
            <person name="Nagasaki H."/>
            <person name="Nagata Y."/>
            <person name="Naito S."/>
            <person name="Nakashima M."/>
            <person name="Nakama Y."/>
            <person name="Nakamichi Y."/>
            <person name="Nakamura M."/>
            <person name="Meguro A."/>
            <person name="Negishi M."/>
            <person name="Ohta I."/>
            <person name="Ohta T."/>
            <person name="Okamoto M."/>
            <person name="Ono N."/>
            <person name="Saji S."/>
            <person name="Sakaguchi M."/>
            <person name="Sakai K."/>
            <person name="Shibata M."/>
            <person name="Shimokawa T."/>
            <person name="Song J."/>
            <person name="Takazaki Y."/>
            <person name="Terasawa K."/>
            <person name="Tsugane M."/>
            <person name="Tsuji K."/>
            <person name="Ueda S."/>
            <person name="Waki K."/>
            <person name="Yamagata H."/>
            <person name="Yamamoto M."/>
            <person name="Yamamoto S."/>
            <person name="Yamane H."/>
            <person name="Yoshiki S."/>
            <person name="Yoshihara R."/>
            <person name="Yukawa K."/>
            <person name="Zhong H."/>
            <person name="Yano M."/>
            <person name="Yuan Q."/>
            <person name="Ouyang S."/>
            <person name="Liu J."/>
            <person name="Jones K.M."/>
            <person name="Gansberger K."/>
            <person name="Moffat K."/>
            <person name="Hill J."/>
            <person name="Bera J."/>
            <person name="Fadrosh D."/>
            <person name="Jin S."/>
            <person name="Johri S."/>
            <person name="Kim M."/>
            <person name="Overton L."/>
            <person name="Reardon M."/>
            <person name="Tsitrin T."/>
            <person name="Vuong H."/>
            <person name="Weaver B."/>
            <person name="Ciecko A."/>
            <person name="Tallon L."/>
            <person name="Jackson J."/>
            <person name="Pai G."/>
            <person name="Aken S.V."/>
            <person name="Utterback T."/>
            <person name="Reidmuller S."/>
            <person name="Feldblyum T."/>
            <person name="Hsiao J."/>
            <person name="Zismann V."/>
            <person name="Iobst S."/>
            <person name="de Vazeille A.R."/>
            <person name="Buell C.R."/>
            <person name="Ying K."/>
            <person name="Li Y."/>
            <person name="Lu T."/>
            <person name="Huang Y."/>
            <person name="Zhao Q."/>
            <person name="Feng Q."/>
            <person name="Zhang L."/>
            <person name="Zhu J."/>
            <person name="Weng Q."/>
            <person name="Mu J."/>
            <person name="Lu Y."/>
            <person name="Fan D."/>
            <person name="Liu Y."/>
            <person name="Guan J."/>
            <person name="Zhang Y."/>
            <person name="Yu S."/>
            <person name="Liu X."/>
            <person name="Zhang Y."/>
            <person name="Hong G."/>
            <person name="Han B."/>
            <person name="Choisne N."/>
            <person name="Demange N."/>
            <person name="Orjeda G."/>
            <person name="Samain S."/>
            <person name="Cattolico L."/>
            <person name="Pelletier E."/>
            <person name="Couloux A."/>
            <person name="Segurens B."/>
            <person name="Wincker P."/>
            <person name="D'Hont A."/>
            <person name="Scarpelli C."/>
            <person name="Weissenbach J."/>
            <person name="Salanoubat M."/>
            <person name="Quetier F."/>
            <person name="Yu Y."/>
            <person name="Kim H.R."/>
            <person name="Rambo T."/>
            <person name="Currie J."/>
            <person name="Collura K."/>
            <person name="Luo M."/>
            <person name="Yang T."/>
            <person name="Ammiraju J.S.S."/>
            <person name="Engler F."/>
            <person name="Soderlund C."/>
            <person name="Wing R.A."/>
            <person name="Palmer L.E."/>
            <person name="de la Bastide M."/>
            <person name="Spiegel L."/>
            <person name="Nascimento L."/>
            <person name="Zutavern T."/>
            <person name="O'Shaughnessy A."/>
            <person name="Dike S."/>
            <person name="Dedhia N."/>
            <person name="Preston R."/>
            <person name="Balija V."/>
            <person name="McCombie W.R."/>
            <person name="Chow T."/>
            <person name="Chen H."/>
            <person name="Chung M."/>
            <person name="Chen C."/>
            <person name="Shaw J."/>
            <person name="Wu H."/>
            <person name="Hsiao K."/>
            <person name="Chao Y."/>
            <person name="Chu M."/>
            <person name="Cheng C."/>
            <person name="Hour A."/>
            <person name="Lee P."/>
            <person name="Lin S."/>
            <person name="Lin Y."/>
            <person name="Liou J."/>
            <person name="Liu S."/>
            <person name="Hsing Y."/>
            <person name="Raghuvanshi S."/>
            <person name="Mohanty A."/>
            <person name="Bharti A.K."/>
            <person name="Gaur A."/>
            <person name="Gupta V."/>
            <person name="Kumar D."/>
            <person name="Ravi V."/>
            <person name="Vij S."/>
            <person name="Kapur A."/>
            <person name="Khurana P."/>
            <person name="Khurana P."/>
            <person name="Khurana J.P."/>
            <person name="Tyagi A.K."/>
            <person name="Gaikwad K."/>
            <person name="Singh A."/>
            <person name="Dalal V."/>
            <person name="Srivastava S."/>
            <person name="Dixit A."/>
            <person name="Pal A.K."/>
            <person name="Ghazi I.A."/>
            <person name="Yadav M."/>
            <person name="Pandit A."/>
            <person name="Bhargava A."/>
            <person name="Sureshbabu K."/>
            <person name="Batra K."/>
            <person name="Sharma T.R."/>
            <person name="Mohapatra T."/>
            <person name="Singh N.K."/>
            <person name="Messing J."/>
            <person name="Nelson A.B."/>
            <person name="Fuks G."/>
            <person name="Kavchok S."/>
            <person name="Keizer G."/>
            <person name="Linton E."/>
            <person name="Llaca V."/>
            <person name="Song R."/>
            <person name="Tanyolac B."/>
            <person name="Young S."/>
            <person name="Ho-Il K."/>
            <person name="Hahn J.H."/>
            <person name="Sangsakoo G."/>
            <person name="Vanavichit A."/>
            <person name="de Mattos Luiz.A.T."/>
            <person name="Zimmer P.D."/>
            <person name="Malone G."/>
            <person name="Dellagostin O."/>
            <person name="de Oliveira A.C."/>
            <person name="Bevan M."/>
            <person name="Bancroft I."/>
            <person name="Minx P."/>
            <person name="Cordum H."/>
            <person name="Wilson R."/>
            <person name="Cheng Z."/>
            <person name="Jin W."/>
            <person name="Jiang J."/>
            <person name="Leong S.A."/>
            <person name="Iwama H."/>
            <person name="Gojobori T."/>
            <person name="Itoh T."/>
            <person name="Niimura Y."/>
            <person name="Fujii Y."/>
            <person name="Habara T."/>
            <person name="Sakai H."/>
            <person name="Sato Y."/>
            <person name="Wilson G."/>
            <person name="Kumar K."/>
            <person name="McCouch S."/>
            <person name="Juretic N."/>
            <person name="Hoen D."/>
            <person name="Wright S."/>
            <person name="Bruskiewich R."/>
            <person name="Bureau T."/>
            <person name="Miyao A."/>
            <person name="Hirochika H."/>
            <person name="Nishikawa T."/>
            <person name="Kadowaki K."/>
            <person name="Sugiura M."/>
            <person name="Burr B."/>
            <person name="Sasaki T."/>
        </authorList>
    </citation>
    <scope>NUCLEOTIDE SEQUENCE [LARGE SCALE GENOMIC DNA]</scope>
    <source>
        <strain evidence="3">cv. Nipponbare</strain>
    </source>
</reference>
<evidence type="ECO:0000313" key="3">
    <source>
        <dbReference type="Proteomes" id="UP000059680"/>
    </source>
</evidence>
<sequence>MAKIAFSSNNERRGKEWVQGSVGMAERGMEWRGEEVHREILVGGVLGRVVEAVPSSPPPPASPAAPGRHLEGGRMSIEAANLSARQKRGRRREQRRGARGSAASAAVPRGVVVPGWLC</sequence>
<feature type="region of interest" description="Disordered" evidence="1">
    <location>
        <begin position="81"/>
        <end position="106"/>
    </location>
</feature>
<accession>A0A0P0X8R6</accession>
<dbReference type="EMBL" id="AP014963">
    <property type="protein sequence ID" value="BAT02612.1"/>
    <property type="molecule type" value="Genomic_DNA"/>
</dbReference>
<dbReference type="InParanoid" id="A0A0P0X8R6"/>
<reference evidence="2 3" key="2">
    <citation type="journal article" date="2013" name="Plant Cell Physiol.">
        <title>Rice Annotation Project Database (RAP-DB): an integrative and interactive database for rice genomics.</title>
        <authorList>
            <person name="Sakai H."/>
            <person name="Lee S.S."/>
            <person name="Tanaka T."/>
            <person name="Numa H."/>
            <person name="Kim J."/>
            <person name="Kawahara Y."/>
            <person name="Wakimoto H."/>
            <person name="Yang C.C."/>
            <person name="Iwamoto M."/>
            <person name="Abe T."/>
            <person name="Yamada Y."/>
            <person name="Muto A."/>
            <person name="Inokuchi H."/>
            <person name="Ikemura T."/>
            <person name="Matsumoto T."/>
            <person name="Sasaki T."/>
            <person name="Itoh T."/>
        </authorList>
    </citation>
    <scope>NUCLEOTIDE SEQUENCE [LARGE SCALE GENOMIC DNA]</scope>
    <source>
        <strain evidence="3">cv. Nipponbare</strain>
    </source>
</reference>
<name>A0A0P0X8R6_ORYSJ</name>
<dbReference type="Proteomes" id="UP000059680">
    <property type="component" value="Chromosome 7"/>
</dbReference>
<evidence type="ECO:0000313" key="2">
    <source>
        <dbReference type="EMBL" id="BAT02612.1"/>
    </source>
</evidence>
<protein>
    <submittedName>
        <fullName evidence="2">Os07g0611550 protein</fullName>
    </submittedName>
</protein>
<keyword evidence="3" id="KW-1185">Reference proteome</keyword>
<feature type="compositionally biased region" description="Basic residues" evidence="1">
    <location>
        <begin position="85"/>
        <end position="98"/>
    </location>
</feature>
<reference evidence="2 3" key="3">
    <citation type="journal article" date="2013" name="Rice">
        <title>Improvement of the Oryza sativa Nipponbare reference genome using next generation sequence and optical map data.</title>
        <authorList>
            <person name="Kawahara Y."/>
            <person name="de la Bastide M."/>
            <person name="Hamilton J.P."/>
            <person name="Kanamori H."/>
            <person name="McCombie W.R."/>
            <person name="Ouyang S."/>
            <person name="Schwartz D.C."/>
            <person name="Tanaka T."/>
            <person name="Wu J."/>
            <person name="Zhou S."/>
            <person name="Childs K.L."/>
            <person name="Davidson R.M."/>
            <person name="Lin H."/>
            <person name="Quesada-Ocampo L."/>
            <person name="Vaillancourt B."/>
            <person name="Sakai H."/>
            <person name="Lee S.S."/>
            <person name="Kim J."/>
            <person name="Numa H."/>
            <person name="Itoh T."/>
            <person name="Buell C.R."/>
            <person name="Matsumoto T."/>
        </authorList>
    </citation>
    <scope>NUCLEOTIDE SEQUENCE [LARGE SCALE GENOMIC DNA]</scope>
    <source>
        <strain evidence="3">cv. Nipponbare</strain>
    </source>
</reference>